<dbReference type="InterPro" id="IPR037524">
    <property type="entry name" value="PA14/GLEYA"/>
</dbReference>
<keyword evidence="12" id="KW-0175">Coiled coil</keyword>
<comment type="similarity">
    <text evidence="3 10 11">Belongs to the peptidase S8 family.</text>
</comment>
<dbReference type="InterPro" id="IPR034202">
    <property type="entry name" value="Subtilisin_Carlsberg-like"/>
</dbReference>
<comment type="cofactor">
    <cofactor evidence="1">
        <name>Ca(2+)</name>
        <dbReference type="ChEBI" id="CHEBI:29108"/>
    </cofactor>
</comment>
<evidence type="ECO:0000259" key="14">
    <source>
        <dbReference type="PROSITE" id="PS51820"/>
    </source>
</evidence>
<dbReference type="SUPFAM" id="SSF52743">
    <property type="entry name" value="Subtilisin-like"/>
    <property type="match status" value="1"/>
</dbReference>
<feature type="coiled-coil region" evidence="12">
    <location>
        <begin position="416"/>
        <end position="443"/>
    </location>
</feature>
<dbReference type="AlphaFoldDB" id="A0A940NTL9"/>
<evidence type="ECO:0000256" key="4">
    <source>
        <dbReference type="ARBA" id="ARBA00022525"/>
    </source>
</evidence>
<dbReference type="GO" id="GO:0006508">
    <property type="term" value="P:proteolysis"/>
    <property type="evidence" value="ECO:0007669"/>
    <property type="project" value="UniProtKB-KW"/>
</dbReference>
<dbReference type="InterPro" id="IPR037045">
    <property type="entry name" value="S8pro/Inhibitor_I9_sf"/>
</dbReference>
<feature type="active site" description="Charge relay system" evidence="10">
    <location>
        <position position="185"/>
    </location>
</feature>
<evidence type="ECO:0000256" key="9">
    <source>
        <dbReference type="ARBA" id="ARBA00022837"/>
    </source>
</evidence>
<evidence type="ECO:0000313" key="15">
    <source>
        <dbReference type="EMBL" id="MBP0726862.1"/>
    </source>
</evidence>
<evidence type="ECO:0000256" key="7">
    <source>
        <dbReference type="ARBA" id="ARBA00022801"/>
    </source>
</evidence>
<dbReference type="GO" id="GO:0005576">
    <property type="term" value="C:extracellular region"/>
    <property type="evidence" value="ECO:0007669"/>
    <property type="project" value="UniProtKB-SubCell"/>
</dbReference>
<comment type="subcellular location">
    <subcellularLocation>
        <location evidence="2">Secreted</location>
    </subcellularLocation>
</comment>
<dbReference type="Pfam" id="PF00082">
    <property type="entry name" value="Peptidase_S8"/>
    <property type="match status" value="1"/>
</dbReference>
<feature type="active site" description="Charge relay system" evidence="10">
    <location>
        <position position="155"/>
    </location>
</feature>
<dbReference type="PROSITE" id="PS00138">
    <property type="entry name" value="SUBTILASE_SER"/>
    <property type="match status" value="1"/>
</dbReference>
<evidence type="ECO:0000256" key="2">
    <source>
        <dbReference type="ARBA" id="ARBA00004613"/>
    </source>
</evidence>
<dbReference type="Gene3D" id="3.40.50.200">
    <property type="entry name" value="Peptidase S8/S53 domain"/>
    <property type="match status" value="1"/>
</dbReference>
<dbReference type="PROSITE" id="PS00136">
    <property type="entry name" value="SUBTILASE_ASP"/>
    <property type="match status" value="1"/>
</dbReference>
<evidence type="ECO:0000256" key="12">
    <source>
        <dbReference type="SAM" id="Coils"/>
    </source>
</evidence>
<sequence length="1208" mass="132703">MKKLLNIIIVLVLTLSMFGTSTLINASAKVNPEIKSEKHKDEKDRYIIGLEANVDSDSFANKHLKGKNNKKIKGKNAIVTDLSQGEIDSLKKDDDINYIEVDANVSIEESNKPNIKVKQKDKNEDIETWGNTAIGADLAHINKYSGKKVKIALLDTGVSEHPELKVKEGVSFVDGVNSFSDDNGHGTHVAGIISAQKDKSGIVGVAPDAEIYPVKVLDKEGTGSYSQVIDGIEWAIEKNVDIISMSFGGTIFSQSLYDEIKKAYDHGIIIVAAAGNSGYGEETELYPARYPEVVSVGAVSKYFSRANFSSTGSSLDIMAPGTDIYSLTNDGGYVSKSGTSMAVPFVTGSAALLLSSDKKLTNKEVVEKLYSTSTPLGNSNEYGKGLINVAKALGVIDHTIQNPYENNKVVDNNFDIRTVDSKLDSLSQKLANLKENALSLGNLALAKDIEAKYNNLIIKNSKLHQLPDSLLNKKENSTLDTAINEYYRDKNNLFLSLINEYNQAIEEFNHSKPLELSSYENGVAGVYNFTISPGGSQSMNMNVGDTDYYNFTASSSGTMTASLSVPSNADYDLQVLTSNDVVLGTSAAGTGQSESVSFSVTAGSSYKVKVYYYSGATGSYTVSLSNITPSIASIYLNSPVDISLSSGEYRVYSFTPSSSGNYQLFTGPYGGFGGPNDTYLELYSNSSLTNMIASDDDSNGNTFSKIKTYLTAGTTYFLKVRHYSSTGSLYTRLTVQVDVPPTQPIYSDSPIDVNVNANEYRTFSFTPTETGKYRFYTTPYGDGDTSSDTFLELYSNSNLTNILAFDDDSNGQSFSEIFYELTAGTTYYIKFRGYNNNASLGRLEVNQTFDWEYTDYTDDNSSLSEYYIKDNTYSTSTTQEAYAVESGLQTSYVLQEGDWKYVGIIKDSSLNQYGSVNQSSVSVQSFNFKYIKKITTQVKDAIFNKLMNYLGLPSDAFNDPTEIEYFQKGISVAIDDNVFFGLIDRFKGLSKYPDDFYYLEGYQITSEAILAFYIKTSYSSAAQSAKSFLTASTIATSGLIISASGGVVVGGIVEVGALSNVIKGSISAGISYVTGNMATRSVNLIKANDAKLTKVKQPSYNGSNYRKKFSEEVSNPSPESPRDYDAHHMFPQKKSLKDKFDEILKDYPGTIHNPKFLSWWKKSPHRSAARAYNQEWTDFFKSKPTATVSDIFEFGRYLANKYDLKIRF</sequence>
<dbReference type="PROSITE" id="PS00137">
    <property type="entry name" value="SUBTILASE_HIS"/>
    <property type="match status" value="1"/>
</dbReference>
<dbReference type="PANTHER" id="PTHR43806:SF11">
    <property type="entry name" value="CEREVISIN-RELATED"/>
    <property type="match status" value="1"/>
</dbReference>
<dbReference type="CDD" id="cd07477">
    <property type="entry name" value="Peptidases_S8_Subtilisin_subset"/>
    <property type="match status" value="1"/>
</dbReference>
<keyword evidence="16" id="KW-1185">Reference proteome</keyword>
<evidence type="ECO:0000256" key="13">
    <source>
        <dbReference type="SAM" id="MobiDB-lite"/>
    </source>
</evidence>
<dbReference type="InterPro" id="IPR023828">
    <property type="entry name" value="Peptidase_S8_Ser-AS"/>
</dbReference>
<dbReference type="InterPro" id="IPR036852">
    <property type="entry name" value="Peptidase_S8/S53_dom_sf"/>
</dbReference>
<evidence type="ECO:0000256" key="10">
    <source>
        <dbReference type="PROSITE-ProRule" id="PRU01240"/>
    </source>
</evidence>
<dbReference type="InterPro" id="IPR022398">
    <property type="entry name" value="Peptidase_S8_His-AS"/>
</dbReference>
<keyword evidence="7 10" id="KW-0378">Hydrolase</keyword>
<feature type="domain" description="PA14" evidence="14">
    <location>
        <begin position="713"/>
        <end position="863"/>
    </location>
</feature>
<dbReference type="GO" id="GO:0046872">
    <property type="term" value="F:metal ion binding"/>
    <property type="evidence" value="ECO:0007669"/>
    <property type="project" value="UniProtKB-KW"/>
</dbReference>
<accession>A0A940NTL9</accession>
<dbReference type="Gene3D" id="3.30.70.80">
    <property type="entry name" value="Peptidase S8 propeptide/proteinase inhibitor I9"/>
    <property type="match status" value="1"/>
</dbReference>
<organism evidence="15 16">
    <name type="scientific">Gottfriedia endophytica</name>
    <dbReference type="NCBI Taxonomy" id="2820819"/>
    <lineage>
        <taxon>Bacteria</taxon>
        <taxon>Bacillati</taxon>
        <taxon>Bacillota</taxon>
        <taxon>Bacilli</taxon>
        <taxon>Bacillales</taxon>
        <taxon>Bacillaceae</taxon>
        <taxon>Gottfriedia</taxon>
    </lineage>
</organism>
<proteinExistence type="inferred from homology"/>
<dbReference type="InterPro" id="IPR015500">
    <property type="entry name" value="Peptidase_S8_subtilisin-rel"/>
</dbReference>
<dbReference type="RefSeq" id="WP_209407201.1">
    <property type="nucleotide sequence ID" value="NZ_JAGIYQ010000015.1"/>
</dbReference>
<evidence type="ECO:0000256" key="6">
    <source>
        <dbReference type="ARBA" id="ARBA00022723"/>
    </source>
</evidence>
<keyword evidence="5 10" id="KW-0645">Protease</keyword>
<dbReference type="PROSITE" id="PS51820">
    <property type="entry name" value="PA14"/>
    <property type="match status" value="1"/>
</dbReference>
<dbReference type="InterPro" id="IPR023827">
    <property type="entry name" value="Peptidase_S8_Asp-AS"/>
</dbReference>
<comment type="caution">
    <text evidence="15">The sequence shown here is derived from an EMBL/GenBank/DDBJ whole genome shotgun (WGS) entry which is preliminary data.</text>
</comment>
<reference evidence="15" key="1">
    <citation type="submission" date="2021-04" db="EMBL/GenBank/DDBJ databases">
        <title>Genome seq and assembly of Bacillus sp.</title>
        <authorList>
            <person name="Chhetri G."/>
        </authorList>
    </citation>
    <scope>NUCLEOTIDE SEQUENCE</scope>
    <source>
        <strain evidence="15">RG28</strain>
    </source>
</reference>
<evidence type="ECO:0000256" key="8">
    <source>
        <dbReference type="ARBA" id="ARBA00022825"/>
    </source>
</evidence>
<keyword evidence="6" id="KW-0479">Metal-binding</keyword>
<keyword evidence="4" id="KW-0964">Secreted</keyword>
<dbReference type="EMBL" id="JAGIYQ010000015">
    <property type="protein sequence ID" value="MBP0726862.1"/>
    <property type="molecule type" value="Genomic_DNA"/>
</dbReference>
<dbReference type="InterPro" id="IPR000209">
    <property type="entry name" value="Peptidase_S8/S53_dom"/>
</dbReference>
<name>A0A940NTL9_9BACI</name>
<dbReference type="Gene3D" id="2.60.120.380">
    <property type="match status" value="3"/>
</dbReference>
<evidence type="ECO:0000256" key="3">
    <source>
        <dbReference type="ARBA" id="ARBA00011073"/>
    </source>
</evidence>
<gene>
    <name evidence="15" type="ORF">J5Y03_17025</name>
</gene>
<dbReference type="PRINTS" id="PR00723">
    <property type="entry name" value="SUBTILISIN"/>
</dbReference>
<evidence type="ECO:0000256" key="1">
    <source>
        <dbReference type="ARBA" id="ARBA00001913"/>
    </source>
</evidence>
<feature type="region of interest" description="Disordered" evidence="13">
    <location>
        <begin position="1103"/>
        <end position="1125"/>
    </location>
</feature>
<dbReference type="InterPro" id="IPR050131">
    <property type="entry name" value="Peptidase_S8_subtilisin-like"/>
</dbReference>
<evidence type="ECO:0000256" key="5">
    <source>
        <dbReference type="ARBA" id="ARBA00022670"/>
    </source>
</evidence>
<evidence type="ECO:0000256" key="11">
    <source>
        <dbReference type="RuleBase" id="RU003355"/>
    </source>
</evidence>
<feature type="active site" description="Charge relay system" evidence="10">
    <location>
        <position position="340"/>
    </location>
</feature>
<dbReference type="Proteomes" id="UP000682134">
    <property type="component" value="Unassembled WGS sequence"/>
</dbReference>
<dbReference type="PROSITE" id="PS51892">
    <property type="entry name" value="SUBTILASE"/>
    <property type="match status" value="1"/>
</dbReference>
<evidence type="ECO:0000313" key="16">
    <source>
        <dbReference type="Proteomes" id="UP000682134"/>
    </source>
</evidence>
<protein>
    <submittedName>
        <fullName evidence="15">S8 family serine peptidase</fullName>
    </submittedName>
</protein>
<dbReference type="PANTHER" id="PTHR43806">
    <property type="entry name" value="PEPTIDASE S8"/>
    <property type="match status" value="1"/>
</dbReference>
<keyword evidence="8 10" id="KW-0720">Serine protease</keyword>
<dbReference type="GO" id="GO:0004252">
    <property type="term" value="F:serine-type endopeptidase activity"/>
    <property type="evidence" value="ECO:0007669"/>
    <property type="project" value="UniProtKB-UniRule"/>
</dbReference>
<keyword evidence="9" id="KW-0106">Calcium</keyword>